<feature type="chain" id="PRO_5018982957" evidence="3">
    <location>
        <begin position="23"/>
        <end position="430"/>
    </location>
</feature>
<name>A0A449AU58_9BACT</name>
<feature type="signal peptide" evidence="3">
    <location>
        <begin position="1"/>
        <end position="22"/>
    </location>
</feature>
<keyword evidence="2" id="KW-1133">Transmembrane helix</keyword>
<accession>A0A449AU58</accession>
<dbReference type="AlphaFoldDB" id="A0A449AU58"/>
<feature type="coiled-coil region" evidence="1">
    <location>
        <begin position="255"/>
        <end position="309"/>
    </location>
</feature>
<dbReference type="EMBL" id="LR215024">
    <property type="protein sequence ID" value="VEU70059.1"/>
    <property type="molecule type" value="Genomic_DNA"/>
</dbReference>
<sequence length="430" mass="49156">MKKKIFLGALSLAGVVPLSVVAMSATGAKEKKDKFLIEGLEGVAEDARTSFDSKLKEVEPVFAKFKEDYGVSLNDEFINFQKERFAYYQEDFKKTVAEYNEQPDEVSKPLDRMILTGLTMKLTNALKSMVSIYVLFEKELDKANALNSVISKYKVKPVEEGTTLTEEQIKERKINQDIYNKLIESLKKIETAEKAKTEENKEKLQAYKNEHSDWSEEEMNDFIWEVTFQPGAETYISAYLENLSVDFSAKWGETNDKLEEKSKEYEKAATELKAANEKVKELDKANEVLSENSKEIADLKALIEKYKAADLKQANFGDLVDKMNEIFEITKAGEVIFDKESLNEYHSKIQDILSKLRAKATELRAEIEVLSTEKQRLENENLKLQKNESYANSDTTKYKAGLIASTIIGLLLLLLLVLLLIKKYKKEEEK</sequence>
<evidence type="ECO:0000256" key="2">
    <source>
        <dbReference type="SAM" id="Phobius"/>
    </source>
</evidence>
<organism evidence="4 5">
    <name type="scientific">Mycoplasmopsis glycophila</name>
    <dbReference type="NCBI Taxonomy" id="171285"/>
    <lineage>
        <taxon>Bacteria</taxon>
        <taxon>Bacillati</taxon>
        <taxon>Mycoplasmatota</taxon>
        <taxon>Mycoplasmoidales</taxon>
        <taxon>Metamycoplasmataceae</taxon>
        <taxon>Mycoplasmopsis</taxon>
    </lineage>
</organism>
<dbReference type="KEGG" id="mgly:NCTC10194_00053"/>
<keyword evidence="5" id="KW-1185">Reference proteome</keyword>
<keyword evidence="2" id="KW-0812">Transmembrane</keyword>
<keyword evidence="3" id="KW-0732">Signal</keyword>
<protein>
    <submittedName>
        <fullName evidence="4">Uncharacterized protein</fullName>
    </submittedName>
</protein>
<keyword evidence="1" id="KW-0175">Coiled coil</keyword>
<gene>
    <name evidence="4" type="ORF">NCTC10194_00053</name>
</gene>
<proteinExistence type="predicted"/>
<feature type="coiled-coil region" evidence="1">
    <location>
        <begin position="346"/>
        <end position="387"/>
    </location>
</feature>
<evidence type="ECO:0000256" key="1">
    <source>
        <dbReference type="SAM" id="Coils"/>
    </source>
</evidence>
<dbReference type="RefSeq" id="WP_027333704.1">
    <property type="nucleotide sequence ID" value="NZ_LR215024.1"/>
</dbReference>
<evidence type="ECO:0000256" key="3">
    <source>
        <dbReference type="SAM" id="SignalP"/>
    </source>
</evidence>
<feature type="transmembrane region" description="Helical" evidence="2">
    <location>
        <begin position="400"/>
        <end position="421"/>
    </location>
</feature>
<evidence type="ECO:0000313" key="4">
    <source>
        <dbReference type="EMBL" id="VEU70059.1"/>
    </source>
</evidence>
<keyword evidence="2" id="KW-0472">Membrane</keyword>
<evidence type="ECO:0000313" key="5">
    <source>
        <dbReference type="Proteomes" id="UP000290815"/>
    </source>
</evidence>
<dbReference type="Proteomes" id="UP000290815">
    <property type="component" value="Chromosome"/>
</dbReference>
<reference evidence="4 5" key="1">
    <citation type="submission" date="2019-01" db="EMBL/GenBank/DDBJ databases">
        <authorList>
            <consortium name="Pathogen Informatics"/>
        </authorList>
    </citation>
    <scope>NUCLEOTIDE SEQUENCE [LARGE SCALE GENOMIC DNA]</scope>
    <source>
        <strain evidence="4 5">NCTC10194</strain>
    </source>
</reference>